<dbReference type="EMBL" id="DAATAH010000058">
    <property type="protein sequence ID" value="HAE7766850.1"/>
    <property type="molecule type" value="Genomic_DNA"/>
</dbReference>
<comment type="caution">
    <text evidence="1">The sequence shown here is derived from an EMBL/GenBank/DDBJ whole genome shotgun (WGS) entry which is preliminary data.</text>
</comment>
<gene>
    <name evidence="1" type="ORF">GNB58_003894</name>
</gene>
<name>A0A736R6D3_SALHO</name>
<dbReference type="AlphaFoldDB" id="A0A736R6D3"/>
<accession>A0A736R6D3</accession>
<organism evidence="1">
    <name type="scientific">Salmonella enterica subsp. houtenae serovar 45:g,z51:-</name>
    <dbReference type="NCBI Taxonomy" id="1967611"/>
    <lineage>
        <taxon>Bacteria</taxon>
        <taxon>Pseudomonadati</taxon>
        <taxon>Pseudomonadota</taxon>
        <taxon>Gammaproteobacteria</taxon>
        <taxon>Enterobacterales</taxon>
        <taxon>Enterobacteriaceae</taxon>
        <taxon>Salmonella</taxon>
    </lineage>
</organism>
<dbReference type="InterPro" id="IPR009572">
    <property type="entry name" value="DUF1187"/>
</dbReference>
<sequence>MAANIKNKRYKITATIHKVGNPPVNWMYFSHEKLTQKQCEKIFYKTKEVGRSHGESVRLENFCCEKITEN</sequence>
<reference evidence="1" key="1">
    <citation type="journal article" date="2018" name="Genome Biol.">
        <title>SKESA: strategic k-mer extension for scrupulous assemblies.</title>
        <authorList>
            <person name="Souvorov A."/>
            <person name="Agarwala R."/>
            <person name="Lipman D.J."/>
        </authorList>
    </citation>
    <scope>NUCLEOTIDE SEQUENCE</scope>
    <source>
        <strain evidence="1">2584-68</strain>
    </source>
</reference>
<proteinExistence type="predicted"/>
<protein>
    <submittedName>
        <fullName evidence="1">DUF1187 family protein</fullName>
    </submittedName>
</protein>
<dbReference type="Pfam" id="PF06688">
    <property type="entry name" value="DUF1187"/>
    <property type="match status" value="1"/>
</dbReference>
<reference evidence="1" key="2">
    <citation type="submission" date="2018-07" db="EMBL/GenBank/DDBJ databases">
        <authorList>
            <consortium name="NCBI Pathogen Detection Project"/>
        </authorList>
    </citation>
    <scope>NUCLEOTIDE SEQUENCE</scope>
    <source>
        <strain evidence="1">2584-68</strain>
    </source>
</reference>
<evidence type="ECO:0000313" key="1">
    <source>
        <dbReference type="EMBL" id="HAE7766850.1"/>
    </source>
</evidence>